<keyword evidence="3 5" id="KW-0732">Signal</keyword>
<evidence type="ECO:0000256" key="3">
    <source>
        <dbReference type="ARBA" id="ARBA00022729"/>
    </source>
</evidence>
<keyword evidence="2" id="KW-0813">Transport</keyword>
<dbReference type="GO" id="GO:0046872">
    <property type="term" value="F:metal ion binding"/>
    <property type="evidence" value="ECO:0007669"/>
    <property type="project" value="InterPro"/>
</dbReference>
<dbReference type="Pfam" id="PF01297">
    <property type="entry name" value="ZnuA"/>
    <property type="match status" value="1"/>
</dbReference>
<evidence type="ECO:0000256" key="2">
    <source>
        <dbReference type="ARBA" id="ARBA00022448"/>
    </source>
</evidence>
<sequence length="326" mass="36268">MKRWMLLCLSLLVLAGCTPAATQDKGEEKKLSVVTTVFPAYDWVRELVGEDNQNVDITWLMNSGVDVHSYQPTVDDLVTISNCDVLVYVGGESESWMKEALAQGGKEGRVVVNLMEALGEGVKEEEPLPGLDDDHDHDHEEDHEHEADEHIWLSLKHAVTLTQTLAQTLGQVDPEHAQSYLDAQKTYQAKLEQLDQDYQSMVQGAKYDTVLFCDRFPFRYLLDDYGIHYYAAFSGCSAETEASFETVAFLAKTLQGLDLPCVLTIEGNDGSLARTVWENTSQNKQTVSQLNALQAVTQQQAQQGLTYLSAMEENLQVLTKALNGEG</sequence>
<dbReference type="GO" id="GO:0030001">
    <property type="term" value="P:metal ion transport"/>
    <property type="evidence" value="ECO:0007669"/>
    <property type="project" value="InterPro"/>
</dbReference>
<protein>
    <submittedName>
        <fullName evidence="6">Zinc ABC transporter substrate-binding protein</fullName>
    </submittedName>
</protein>
<evidence type="ECO:0000256" key="5">
    <source>
        <dbReference type="SAM" id="SignalP"/>
    </source>
</evidence>
<dbReference type="SUPFAM" id="SSF53807">
    <property type="entry name" value="Helical backbone' metal receptor"/>
    <property type="match status" value="1"/>
</dbReference>
<evidence type="ECO:0000313" key="6">
    <source>
        <dbReference type="EMBL" id="HIQ61028.1"/>
    </source>
</evidence>
<reference evidence="6" key="2">
    <citation type="journal article" date="2021" name="PeerJ">
        <title>Extensive microbial diversity within the chicken gut microbiome revealed by metagenomics and culture.</title>
        <authorList>
            <person name="Gilroy R."/>
            <person name="Ravi A."/>
            <person name="Getino M."/>
            <person name="Pursley I."/>
            <person name="Horton D.L."/>
            <person name="Alikhan N.F."/>
            <person name="Baker D."/>
            <person name="Gharbi K."/>
            <person name="Hall N."/>
            <person name="Watson M."/>
            <person name="Adriaenssens E.M."/>
            <person name="Foster-Nyarko E."/>
            <person name="Jarju S."/>
            <person name="Secka A."/>
            <person name="Antonio M."/>
            <person name="Oren A."/>
            <person name="Chaudhuri R.R."/>
            <person name="La Ragione R."/>
            <person name="Hildebrand F."/>
            <person name="Pallen M.J."/>
        </authorList>
    </citation>
    <scope>NUCLEOTIDE SEQUENCE</scope>
    <source>
        <strain evidence="6">ChiGjej2B2-12916</strain>
    </source>
</reference>
<accession>A0A9D0YSB4</accession>
<reference evidence="6" key="1">
    <citation type="submission" date="2020-10" db="EMBL/GenBank/DDBJ databases">
        <authorList>
            <person name="Gilroy R."/>
        </authorList>
    </citation>
    <scope>NUCLEOTIDE SEQUENCE</scope>
    <source>
        <strain evidence="6">ChiGjej2B2-12916</strain>
    </source>
</reference>
<dbReference type="InterPro" id="IPR006127">
    <property type="entry name" value="ZnuA-like"/>
</dbReference>
<dbReference type="InterPro" id="IPR050492">
    <property type="entry name" value="Bact_metal-bind_prot9"/>
</dbReference>
<dbReference type="Proteomes" id="UP000886879">
    <property type="component" value="Unassembled WGS sequence"/>
</dbReference>
<dbReference type="PROSITE" id="PS51257">
    <property type="entry name" value="PROKAR_LIPOPROTEIN"/>
    <property type="match status" value="1"/>
</dbReference>
<feature type="chain" id="PRO_5039680892" evidence="5">
    <location>
        <begin position="21"/>
        <end position="326"/>
    </location>
</feature>
<feature type="region of interest" description="Disordered" evidence="4">
    <location>
        <begin position="122"/>
        <end position="145"/>
    </location>
</feature>
<evidence type="ECO:0000256" key="1">
    <source>
        <dbReference type="ARBA" id="ARBA00011028"/>
    </source>
</evidence>
<gene>
    <name evidence="6" type="ORF">IAD31_05475</name>
</gene>
<dbReference type="EMBL" id="DVFO01000051">
    <property type="protein sequence ID" value="HIQ61028.1"/>
    <property type="molecule type" value="Genomic_DNA"/>
</dbReference>
<name>A0A9D0YSB4_9FIRM</name>
<evidence type="ECO:0000313" key="7">
    <source>
        <dbReference type="Proteomes" id="UP000886879"/>
    </source>
</evidence>
<proteinExistence type="inferred from homology"/>
<comment type="similarity">
    <text evidence="1">Belongs to the bacterial solute-binding protein 9 family.</text>
</comment>
<feature type="signal peptide" evidence="5">
    <location>
        <begin position="1"/>
        <end position="20"/>
    </location>
</feature>
<organism evidence="6 7">
    <name type="scientific">Candidatus Enterenecus faecium</name>
    <dbReference type="NCBI Taxonomy" id="2840780"/>
    <lineage>
        <taxon>Bacteria</taxon>
        <taxon>Bacillati</taxon>
        <taxon>Bacillota</taxon>
        <taxon>Clostridia</taxon>
        <taxon>Eubacteriales</taxon>
        <taxon>Candidatus Enterenecus</taxon>
    </lineage>
</organism>
<dbReference type="AlphaFoldDB" id="A0A9D0YSB4"/>
<dbReference type="PANTHER" id="PTHR42953">
    <property type="entry name" value="HIGH-AFFINITY ZINC UPTAKE SYSTEM PROTEIN ZNUA-RELATED"/>
    <property type="match status" value="1"/>
</dbReference>
<dbReference type="Gene3D" id="3.40.50.1980">
    <property type="entry name" value="Nitrogenase molybdenum iron protein domain"/>
    <property type="match status" value="2"/>
</dbReference>
<dbReference type="PANTHER" id="PTHR42953:SF3">
    <property type="entry name" value="HIGH-AFFINITY ZINC UPTAKE SYSTEM PROTEIN ZNUA"/>
    <property type="match status" value="1"/>
</dbReference>
<evidence type="ECO:0000256" key="4">
    <source>
        <dbReference type="SAM" id="MobiDB-lite"/>
    </source>
</evidence>
<comment type="caution">
    <text evidence="6">The sequence shown here is derived from an EMBL/GenBank/DDBJ whole genome shotgun (WGS) entry which is preliminary data.</text>
</comment>